<dbReference type="Proteomes" id="UP001187221">
    <property type="component" value="Unassembled WGS sequence"/>
</dbReference>
<dbReference type="Gene3D" id="3.40.50.1110">
    <property type="entry name" value="SGNH hydrolase"/>
    <property type="match status" value="1"/>
</dbReference>
<feature type="region of interest" description="Disordered" evidence="1">
    <location>
        <begin position="312"/>
        <end position="408"/>
    </location>
</feature>
<proteinExistence type="predicted"/>
<dbReference type="InterPro" id="IPR036514">
    <property type="entry name" value="SGNH_hydro_sf"/>
</dbReference>
<protein>
    <recommendedName>
        <fullName evidence="4">SGNH hydrolase-type esterase domain-containing protein</fullName>
    </recommendedName>
</protein>
<accession>A0ABQ6PBI8</accession>
<dbReference type="InterPro" id="IPR007407">
    <property type="entry name" value="DUF459"/>
</dbReference>
<keyword evidence="3" id="KW-1185">Reference proteome</keyword>
<organism evidence="2 3">
    <name type="scientific">Novosphingobium pituita</name>
    <dbReference type="NCBI Taxonomy" id="3056842"/>
    <lineage>
        <taxon>Bacteria</taxon>
        <taxon>Pseudomonadati</taxon>
        <taxon>Pseudomonadota</taxon>
        <taxon>Alphaproteobacteria</taxon>
        <taxon>Sphingomonadales</taxon>
        <taxon>Sphingomonadaceae</taxon>
        <taxon>Novosphingobium</taxon>
    </lineage>
</organism>
<feature type="region of interest" description="Disordered" evidence="1">
    <location>
        <begin position="36"/>
        <end position="64"/>
    </location>
</feature>
<comment type="caution">
    <text evidence="2">The sequence shown here is derived from an EMBL/GenBank/DDBJ whole genome shotgun (WGS) entry which is preliminary data.</text>
</comment>
<gene>
    <name evidence="2" type="ORF">NUTIK01_21980</name>
</gene>
<feature type="compositionally biased region" description="Pro residues" evidence="1">
    <location>
        <begin position="312"/>
        <end position="328"/>
    </location>
</feature>
<feature type="compositionally biased region" description="Low complexity" evidence="1">
    <location>
        <begin position="52"/>
        <end position="64"/>
    </location>
</feature>
<evidence type="ECO:0000313" key="2">
    <source>
        <dbReference type="EMBL" id="GMM61421.1"/>
    </source>
</evidence>
<sequence>MLFIGIAVGTVLGVSFATGGKPLSVLPSVLTGGDSAALPDEGGDEGGAPMPARAAGKTGADKTGAGAKTVPLPGLVPGCSGSFPHGARIDAAIASGRPIHIGVFGDSFGDGVWSATNQAFRHHPEVKVHQFSHEGTGFTRYRTQNLLDDARARLAGQPIDLALISIGANDTQGLFVDGHAAPYMSEAWKTVIGERARALVQMLQQRGVAVGWVGLPRMRDADYDRDIQAMNRFFAKVTCPLGVPFANSVPRTEDGQHRFSLRLVDPATGKDYLARANDGKHMTFHGYEVITAPLVRPVLALLEGPRAPGPAPLPASVPVPKPPVPKPVEPSLVHKPRPPRPHPDEAPDNGPAKDKQTPENKAAKPSPPVVLPSSTALPTEKPTGLSTSPAHTPAASHTEMPSRGGKGQ</sequence>
<reference evidence="2 3" key="1">
    <citation type="submission" date="2023-06" db="EMBL/GenBank/DDBJ databases">
        <title>Draft genome sequence of Novosphingobium sp. strain IK01.</title>
        <authorList>
            <person name="Hatamoto M."/>
            <person name="Ikarashi T."/>
            <person name="Yamaguchi T."/>
        </authorList>
    </citation>
    <scope>NUCLEOTIDE SEQUENCE [LARGE SCALE GENOMIC DNA]</scope>
    <source>
        <strain evidence="2 3">IK01</strain>
    </source>
</reference>
<name>A0ABQ6PBI8_9SPHN</name>
<dbReference type="EMBL" id="BTFW01000001">
    <property type="protein sequence ID" value="GMM61421.1"/>
    <property type="molecule type" value="Genomic_DNA"/>
</dbReference>
<evidence type="ECO:0000313" key="3">
    <source>
        <dbReference type="Proteomes" id="UP001187221"/>
    </source>
</evidence>
<dbReference type="Pfam" id="PF04311">
    <property type="entry name" value="DUF459"/>
    <property type="match status" value="1"/>
</dbReference>
<feature type="compositionally biased region" description="Basic and acidic residues" evidence="1">
    <location>
        <begin position="341"/>
        <end position="362"/>
    </location>
</feature>
<evidence type="ECO:0000256" key="1">
    <source>
        <dbReference type="SAM" id="MobiDB-lite"/>
    </source>
</evidence>
<evidence type="ECO:0008006" key="4">
    <source>
        <dbReference type="Google" id="ProtNLM"/>
    </source>
</evidence>
<dbReference type="SUPFAM" id="SSF52266">
    <property type="entry name" value="SGNH hydrolase"/>
    <property type="match status" value="1"/>
</dbReference>
<dbReference type="PRINTS" id="PR01217">
    <property type="entry name" value="PRICHEXTENSN"/>
</dbReference>